<keyword evidence="2" id="KW-0732">Signal</keyword>
<feature type="compositionally biased region" description="Polar residues" evidence="1">
    <location>
        <begin position="148"/>
        <end position="172"/>
    </location>
</feature>
<feature type="compositionally biased region" description="Low complexity" evidence="1">
    <location>
        <begin position="76"/>
        <end position="91"/>
    </location>
</feature>
<reference evidence="3" key="1">
    <citation type="submission" date="2024-06" db="UniProtKB">
        <authorList>
            <consortium name="Ensembl"/>
        </authorList>
    </citation>
    <scope>IDENTIFICATION</scope>
</reference>
<accession>M3YB50</accession>
<dbReference type="EMBL" id="AEYP01035206">
    <property type="status" value="NOT_ANNOTATED_CDS"/>
    <property type="molecule type" value="Genomic_DNA"/>
</dbReference>
<name>M3YB50_MUSPF</name>
<evidence type="ECO:0000256" key="2">
    <source>
        <dbReference type="SAM" id="SignalP"/>
    </source>
</evidence>
<feature type="region of interest" description="Disordered" evidence="1">
    <location>
        <begin position="52"/>
        <end position="172"/>
    </location>
</feature>
<protein>
    <submittedName>
        <fullName evidence="3">Uncharacterized protein</fullName>
    </submittedName>
</protein>
<dbReference type="AlphaFoldDB" id="M3YB50"/>
<feature type="compositionally biased region" description="Basic and acidic residues" evidence="1">
    <location>
        <begin position="136"/>
        <end position="146"/>
    </location>
</feature>
<dbReference type="Ensembl" id="ENSMPUT00000008697.1">
    <property type="protein sequence ID" value="ENSMPUP00000008557.1"/>
    <property type="gene ID" value="ENSMPUG00000008626.1"/>
</dbReference>
<feature type="chain" id="PRO_5004044570" evidence="2">
    <location>
        <begin position="19"/>
        <end position="172"/>
    </location>
</feature>
<evidence type="ECO:0000256" key="1">
    <source>
        <dbReference type="SAM" id="MobiDB-lite"/>
    </source>
</evidence>
<evidence type="ECO:0000313" key="3">
    <source>
        <dbReference type="Ensembl" id="ENSMPUP00000008557.1"/>
    </source>
</evidence>
<sequence>MGALGLGWTFLLIFCADSQSSLSGREGAALARAASSEGFALGAFGPRALSVAPRRRSKMAAPGLRRRSPEPRRLLGEAVGPPVAGVPGRAPSSPACDPASLCPAPAEPAESGLQRRTEPRPTPVQKLEPAYLAGEAPHRILLEKAPSRSLSPSNSIVLSDTWTRVSSHFQGR</sequence>
<organism evidence="3">
    <name type="scientific">Mustela putorius furo</name>
    <name type="common">European domestic ferret</name>
    <name type="synonym">Mustela furo</name>
    <dbReference type="NCBI Taxonomy" id="9669"/>
    <lineage>
        <taxon>Eukaryota</taxon>
        <taxon>Metazoa</taxon>
        <taxon>Chordata</taxon>
        <taxon>Craniata</taxon>
        <taxon>Vertebrata</taxon>
        <taxon>Euteleostomi</taxon>
        <taxon>Mammalia</taxon>
        <taxon>Eutheria</taxon>
        <taxon>Laurasiatheria</taxon>
        <taxon>Carnivora</taxon>
        <taxon>Caniformia</taxon>
        <taxon>Musteloidea</taxon>
        <taxon>Mustelidae</taxon>
        <taxon>Mustelinae</taxon>
        <taxon>Mustela</taxon>
    </lineage>
</organism>
<dbReference type="HOGENOM" id="CLU_1554775_0_0_1"/>
<proteinExistence type="predicted"/>
<dbReference type="InParanoid" id="M3YB50"/>
<feature type="signal peptide" evidence="2">
    <location>
        <begin position="1"/>
        <end position="18"/>
    </location>
</feature>